<dbReference type="PANTHER" id="PTHR46060">
    <property type="entry name" value="MARINER MOS1 TRANSPOSASE-LIKE PROTEIN"/>
    <property type="match status" value="1"/>
</dbReference>
<proteinExistence type="predicted"/>
<dbReference type="InterPro" id="IPR036397">
    <property type="entry name" value="RNaseH_sf"/>
</dbReference>
<sequence length="118" mass="13387">GKGKSPGHHEAIRRKHPGMLSDGVILLHDDTHTARETEELLQKFKWEVWSHPPYRQNLAPNLGSKRLSGTKFPSNNDVKTAAENWLNGQGRDLYQAGLNKFGQSSDKCLNRFDDHVEK</sequence>
<keyword evidence="2" id="KW-1185">Reference proteome</keyword>
<accession>A0A4Y2RXF8</accession>
<evidence type="ECO:0000313" key="2">
    <source>
        <dbReference type="Proteomes" id="UP000499080"/>
    </source>
</evidence>
<dbReference type="Proteomes" id="UP000499080">
    <property type="component" value="Unassembled WGS sequence"/>
</dbReference>
<gene>
    <name evidence="1" type="ORF">AVEN_52843_1</name>
</gene>
<dbReference type="EMBL" id="BGPR01148274">
    <property type="protein sequence ID" value="GBN80477.1"/>
    <property type="molecule type" value="Genomic_DNA"/>
</dbReference>
<dbReference type="InterPro" id="IPR052709">
    <property type="entry name" value="Transposase-MT_Hybrid"/>
</dbReference>
<evidence type="ECO:0000313" key="1">
    <source>
        <dbReference type="EMBL" id="GBN80477.1"/>
    </source>
</evidence>
<evidence type="ECO:0008006" key="3">
    <source>
        <dbReference type="Google" id="ProtNLM"/>
    </source>
</evidence>
<dbReference type="GO" id="GO:0003676">
    <property type="term" value="F:nucleic acid binding"/>
    <property type="evidence" value="ECO:0007669"/>
    <property type="project" value="InterPro"/>
</dbReference>
<dbReference type="PANTHER" id="PTHR46060:SF1">
    <property type="entry name" value="MARINER MOS1 TRANSPOSASE-LIKE PROTEIN"/>
    <property type="match status" value="1"/>
</dbReference>
<protein>
    <recommendedName>
        <fullName evidence="3">Tc1-like transposase DDE domain-containing protein</fullName>
    </recommendedName>
</protein>
<comment type="caution">
    <text evidence="1">The sequence shown here is derived from an EMBL/GenBank/DDBJ whole genome shotgun (WGS) entry which is preliminary data.</text>
</comment>
<feature type="non-terminal residue" evidence="1">
    <location>
        <position position="1"/>
    </location>
</feature>
<reference evidence="1 2" key="1">
    <citation type="journal article" date="2019" name="Sci. Rep.">
        <title>Orb-weaving spider Araneus ventricosus genome elucidates the spidroin gene catalogue.</title>
        <authorList>
            <person name="Kono N."/>
            <person name="Nakamura H."/>
            <person name="Ohtoshi R."/>
            <person name="Moran D.A.P."/>
            <person name="Shinohara A."/>
            <person name="Yoshida Y."/>
            <person name="Fujiwara M."/>
            <person name="Mori M."/>
            <person name="Tomita M."/>
            <person name="Arakawa K."/>
        </authorList>
    </citation>
    <scope>NUCLEOTIDE SEQUENCE [LARGE SCALE GENOMIC DNA]</scope>
</reference>
<dbReference type="Gene3D" id="3.30.420.10">
    <property type="entry name" value="Ribonuclease H-like superfamily/Ribonuclease H"/>
    <property type="match status" value="1"/>
</dbReference>
<dbReference type="AlphaFoldDB" id="A0A4Y2RXF8"/>
<dbReference type="OrthoDB" id="6431520at2759"/>
<name>A0A4Y2RXF8_ARAVE</name>
<organism evidence="1 2">
    <name type="scientific">Araneus ventricosus</name>
    <name type="common">Orbweaver spider</name>
    <name type="synonym">Epeira ventricosa</name>
    <dbReference type="NCBI Taxonomy" id="182803"/>
    <lineage>
        <taxon>Eukaryota</taxon>
        <taxon>Metazoa</taxon>
        <taxon>Ecdysozoa</taxon>
        <taxon>Arthropoda</taxon>
        <taxon>Chelicerata</taxon>
        <taxon>Arachnida</taxon>
        <taxon>Araneae</taxon>
        <taxon>Araneomorphae</taxon>
        <taxon>Entelegynae</taxon>
        <taxon>Araneoidea</taxon>
        <taxon>Araneidae</taxon>
        <taxon>Araneus</taxon>
    </lineage>
</organism>